<evidence type="ECO:0000313" key="4">
    <source>
        <dbReference type="Proteomes" id="UP001165393"/>
    </source>
</evidence>
<keyword evidence="1" id="KW-0472">Membrane</keyword>
<feature type="transmembrane region" description="Helical" evidence="1">
    <location>
        <begin position="21"/>
        <end position="39"/>
    </location>
</feature>
<sequence length="359" mass="41209">MQQWILERLEISHGDNTPLRAMEGLRGIAVFMVFLVHYSTLVEPWISGLSLTFSHVVHAMGNLGVDLFFVLSGFLIYGTIISKQSFHALAYTRRRIRRIYPTFLVVFSVYLLLSVVFPQQSKLPSGLMDIIQYLVSNLLLLPGIFDIKPMITVAWSLSYELFYYLIIPIVIFACGMKRWSSNTRIMFWLGVSVIGFMLAYQSAGLVRLLMFVAGILVFEAYHYRQLKIWRGGTLCLVAALALFGARIFFTIDSVTALMVVFVLFLILTLNAFTLGSRTSQWLCFAPIRWLGNMSYSYYLWHGLTLKFCFLLLPMIAPATADSALIYYWLWIPLFVITWLSSFVLYAAIEHPFSIRRKPK</sequence>
<protein>
    <submittedName>
        <fullName evidence="3">Acyltransferase</fullName>
    </submittedName>
</protein>
<dbReference type="EMBL" id="JAMQGP010000007">
    <property type="protein sequence ID" value="MCM2680784.1"/>
    <property type="molecule type" value="Genomic_DNA"/>
</dbReference>
<dbReference type="AlphaFoldDB" id="A0AA42B8D4"/>
<keyword evidence="4" id="KW-1185">Reference proteome</keyword>
<keyword evidence="3" id="KW-0012">Acyltransferase</keyword>
<organism evidence="3 4">
    <name type="scientific">Echinimonas agarilytica</name>
    <dbReference type="NCBI Taxonomy" id="1215918"/>
    <lineage>
        <taxon>Bacteria</taxon>
        <taxon>Pseudomonadati</taxon>
        <taxon>Pseudomonadota</taxon>
        <taxon>Gammaproteobacteria</taxon>
        <taxon>Alteromonadales</taxon>
        <taxon>Echinimonadaceae</taxon>
        <taxon>Echinimonas</taxon>
    </lineage>
</organism>
<keyword evidence="1" id="KW-1133">Transmembrane helix</keyword>
<feature type="transmembrane region" description="Helical" evidence="1">
    <location>
        <begin position="99"/>
        <end position="118"/>
    </location>
</feature>
<proteinExistence type="predicted"/>
<evidence type="ECO:0000256" key="1">
    <source>
        <dbReference type="SAM" id="Phobius"/>
    </source>
</evidence>
<evidence type="ECO:0000313" key="3">
    <source>
        <dbReference type="EMBL" id="MCM2680784.1"/>
    </source>
</evidence>
<dbReference type="InterPro" id="IPR050879">
    <property type="entry name" value="Acyltransferase_3"/>
</dbReference>
<dbReference type="PANTHER" id="PTHR23028">
    <property type="entry name" value="ACETYLTRANSFERASE"/>
    <property type="match status" value="1"/>
</dbReference>
<dbReference type="GO" id="GO:0016020">
    <property type="term" value="C:membrane"/>
    <property type="evidence" value="ECO:0007669"/>
    <property type="project" value="TreeGrafter"/>
</dbReference>
<dbReference type="GO" id="GO:0016747">
    <property type="term" value="F:acyltransferase activity, transferring groups other than amino-acyl groups"/>
    <property type="evidence" value="ECO:0007669"/>
    <property type="project" value="InterPro"/>
</dbReference>
<dbReference type="GO" id="GO:0000271">
    <property type="term" value="P:polysaccharide biosynthetic process"/>
    <property type="evidence" value="ECO:0007669"/>
    <property type="project" value="TreeGrafter"/>
</dbReference>
<reference evidence="3 4" key="1">
    <citation type="journal article" date="2013" name="Antonie Van Leeuwenhoek">
        <title>Echinimonas agarilytica gen. nov., sp. nov., a new gammaproteobacterium isolated from the sea urchin Strongylocentrotus intermedius.</title>
        <authorList>
            <person name="Nedashkovskaya O.I."/>
            <person name="Stenkova A.M."/>
            <person name="Zhukova N.V."/>
            <person name="Van Trappen S."/>
            <person name="Lee J.S."/>
            <person name="Kim S.B."/>
        </authorList>
    </citation>
    <scope>NUCLEOTIDE SEQUENCE [LARGE SCALE GENOMIC DNA]</scope>
    <source>
        <strain evidence="3 4">KMM 6351</strain>
    </source>
</reference>
<feature type="domain" description="Acyltransferase 3" evidence="2">
    <location>
        <begin position="21"/>
        <end position="345"/>
    </location>
</feature>
<evidence type="ECO:0000259" key="2">
    <source>
        <dbReference type="Pfam" id="PF01757"/>
    </source>
</evidence>
<accession>A0AA42B8D4</accession>
<feature type="transmembrane region" description="Helical" evidence="1">
    <location>
        <begin position="59"/>
        <end position="78"/>
    </location>
</feature>
<dbReference type="Proteomes" id="UP001165393">
    <property type="component" value="Unassembled WGS sequence"/>
</dbReference>
<feature type="transmembrane region" description="Helical" evidence="1">
    <location>
        <begin position="255"/>
        <end position="274"/>
    </location>
</feature>
<keyword evidence="3" id="KW-0808">Transferase</keyword>
<keyword evidence="1" id="KW-0812">Transmembrane</keyword>
<feature type="transmembrane region" description="Helical" evidence="1">
    <location>
        <begin position="161"/>
        <end position="179"/>
    </location>
</feature>
<dbReference type="PANTHER" id="PTHR23028:SF53">
    <property type="entry name" value="ACYL_TRANSF_3 DOMAIN-CONTAINING PROTEIN"/>
    <property type="match status" value="1"/>
</dbReference>
<feature type="transmembrane region" description="Helical" evidence="1">
    <location>
        <begin position="228"/>
        <end position="249"/>
    </location>
</feature>
<comment type="caution">
    <text evidence="3">The sequence shown here is derived from an EMBL/GenBank/DDBJ whole genome shotgun (WGS) entry which is preliminary data.</text>
</comment>
<feature type="transmembrane region" description="Helical" evidence="1">
    <location>
        <begin position="185"/>
        <end position="216"/>
    </location>
</feature>
<dbReference type="RefSeq" id="WP_251262265.1">
    <property type="nucleotide sequence ID" value="NZ_JAMQGP010000007.1"/>
</dbReference>
<dbReference type="InterPro" id="IPR002656">
    <property type="entry name" value="Acyl_transf_3_dom"/>
</dbReference>
<name>A0AA42B8D4_9GAMM</name>
<feature type="transmembrane region" description="Helical" evidence="1">
    <location>
        <begin position="295"/>
        <end position="315"/>
    </location>
</feature>
<dbReference type="Pfam" id="PF01757">
    <property type="entry name" value="Acyl_transf_3"/>
    <property type="match status" value="1"/>
</dbReference>
<feature type="transmembrane region" description="Helical" evidence="1">
    <location>
        <begin position="327"/>
        <end position="348"/>
    </location>
</feature>
<gene>
    <name evidence="3" type="ORF">NAF29_14080</name>
</gene>